<feature type="domain" description="Lactate/malate dehydrogenase C-terminal" evidence="3">
    <location>
        <begin position="90"/>
        <end position="132"/>
    </location>
</feature>
<keyword evidence="5" id="KW-1185">Reference proteome</keyword>
<reference evidence="4" key="2">
    <citation type="submission" date="2025-08" db="UniProtKB">
        <authorList>
            <consortium name="Ensembl"/>
        </authorList>
    </citation>
    <scope>IDENTIFICATION</scope>
</reference>
<accession>A0A8C5HNT0</accession>
<dbReference type="PANTHER" id="PTHR23382">
    <property type="entry name" value="MALATE DEHYDROGENASE"/>
    <property type="match status" value="1"/>
</dbReference>
<keyword evidence="2" id="KW-0472">Membrane</keyword>
<dbReference type="GO" id="GO:0016616">
    <property type="term" value="F:oxidoreductase activity, acting on the CH-OH group of donors, NAD or NADP as acceptor"/>
    <property type="evidence" value="ECO:0007669"/>
    <property type="project" value="InterPro"/>
</dbReference>
<dbReference type="SUPFAM" id="SSF56327">
    <property type="entry name" value="LDH C-terminal domain-like"/>
    <property type="match status" value="1"/>
</dbReference>
<dbReference type="AlphaFoldDB" id="A0A8C5HNT0"/>
<sequence length="175" mass="19420">MRCGVPASHVKNVIIWGNHSSTQYPDVHHCKVNMSGSEVGCFEAVKDDAWLKGDFISTVQLRGAAVIKARKLSSAMSAAKPSGEFVSMGDLIYSFPVEIKNKTWKIVNDLPVNDFSRSKMDATAAELVDERDNRRHLPRRMTGQRCTRRSACNGALIITLCVCVCVRLLFILTPH</sequence>
<reference evidence="4" key="3">
    <citation type="submission" date="2025-09" db="UniProtKB">
        <authorList>
            <consortium name="Ensembl"/>
        </authorList>
    </citation>
    <scope>IDENTIFICATION</scope>
</reference>
<evidence type="ECO:0000259" key="3">
    <source>
        <dbReference type="Pfam" id="PF02866"/>
    </source>
</evidence>
<dbReference type="Ensembl" id="ENSGWIT00000051922.1">
    <property type="protein sequence ID" value="ENSGWIP00000048005.1"/>
    <property type="gene ID" value="ENSGWIG00000023580.1"/>
</dbReference>
<feature type="transmembrane region" description="Helical" evidence="2">
    <location>
        <begin position="150"/>
        <end position="172"/>
    </location>
</feature>
<protein>
    <submittedName>
        <fullName evidence="4">Malate dehydrogenase 1Ab, NAD (soluble)</fullName>
    </submittedName>
</protein>
<name>A0A8C5HNT0_GOUWI</name>
<reference evidence="4" key="1">
    <citation type="submission" date="2020-06" db="EMBL/GenBank/DDBJ databases">
        <authorList>
            <consortium name="Wellcome Sanger Institute Data Sharing"/>
        </authorList>
    </citation>
    <scope>NUCLEOTIDE SEQUENCE [LARGE SCALE GENOMIC DNA]</scope>
</reference>
<keyword evidence="1" id="KW-0560">Oxidoreductase</keyword>
<feature type="domain" description="Lactate/malate dehydrogenase C-terminal" evidence="3">
    <location>
        <begin position="3"/>
        <end position="83"/>
    </location>
</feature>
<dbReference type="GO" id="GO:0006108">
    <property type="term" value="P:malate metabolic process"/>
    <property type="evidence" value="ECO:0007669"/>
    <property type="project" value="InterPro"/>
</dbReference>
<dbReference type="InterPro" id="IPR010945">
    <property type="entry name" value="Malate_DH_type2"/>
</dbReference>
<evidence type="ECO:0000313" key="5">
    <source>
        <dbReference type="Proteomes" id="UP000694680"/>
    </source>
</evidence>
<dbReference type="InterPro" id="IPR022383">
    <property type="entry name" value="Lactate/malate_DH_C"/>
</dbReference>
<evidence type="ECO:0000313" key="4">
    <source>
        <dbReference type="Ensembl" id="ENSGWIP00000048005.1"/>
    </source>
</evidence>
<proteinExistence type="predicted"/>
<keyword evidence="2" id="KW-0812">Transmembrane</keyword>
<dbReference type="Gene3D" id="3.90.110.10">
    <property type="entry name" value="Lactate dehydrogenase/glycoside hydrolase, family 4, C-terminal"/>
    <property type="match status" value="2"/>
</dbReference>
<dbReference type="Proteomes" id="UP000694680">
    <property type="component" value="Chromosome 15"/>
</dbReference>
<organism evidence="4 5">
    <name type="scientific">Gouania willdenowi</name>
    <name type="common">Blunt-snouted clingfish</name>
    <name type="synonym">Lepadogaster willdenowi</name>
    <dbReference type="NCBI Taxonomy" id="441366"/>
    <lineage>
        <taxon>Eukaryota</taxon>
        <taxon>Metazoa</taxon>
        <taxon>Chordata</taxon>
        <taxon>Craniata</taxon>
        <taxon>Vertebrata</taxon>
        <taxon>Euteleostomi</taxon>
        <taxon>Actinopterygii</taxon>
        <taxon>Neopterygii</taxon>
        <taxon>Teleostei</taxon>
        <taxon>Neoteleostei</taxon>
        <taxon>Acanthomorphata</taxon>
        <taxon>Ovalentaria</taxon>
        <taxon>Blenniimorphae</taxon>
        <taxon>Blenniiformes</taxon>
        <taxon>Gobiesocoidei</taxon>
        <taxon>Gobiesocidae</taxon>
        <taxon>Gobiesocinae</taxon>
        <taxon>Gouania</taxon>
    </lineage>
</organism>
<dbReference type="Pfam" id="PF02866">
    <property type="entry name" value="Ldh_1_C"/>
    <property type="match status" value="2"/>
</dbReference>
<dbReference type="InterPro" id="IPR015955">
    <property type="entry name" value="Lactate_DH/Glyco_Ohase_4_C"/>
</dbReference>
<evidence type="ECO:0000256" key="1">
    <source>
        <dbReference type="ARBA" id="ARBA00023002"/>
    </source>
</evidence>
<keyword evidence="2" id="KW-1133">Transmembrane helix</keyword>
<dbReference type="GO" id="GO:0016615">
    <property type="term" value="F:malate dehydrogenase activity"/>
    <property type="evidence" value="ECO:0007669"/>
    <property type="project" value="InterPro"/>
</dbReference>
<evidence type="ECO:0000256" key="2">
    <source>
        <dbReference type="SAM" id="Phobius"/>
    </source>
</evidence>